<evidence type="ECO:0000259" key="2">
    <source>
        <dbReference type="Pfam" id="PF08327"/>
    </source>
</evidence>
<accession>A0A484I9K7</accession>
<dbReference type="Proteomes" id="UP000294299">
    <property type="component" value="Chromosome NFRAN"/>
</dbReference>
<dbReference type="KEGG" id="nfn:NFRAN_1180"/>
<proteinExistence type="inferred from homology"/>
<dbReference type="Gene3D" id="3.30.530.20">
    <property type="match status" value="1"/>
</dbReference>
<dbReference type="EMBL" id="LR216287">
    <property type="protein sequence ID" value="VFJ13502.1"/>
    <property type="molecule type" value="Genomic_DNA"/>
</dbReference>
<keyword evidence="4" id="KW-1185">Reference proteome</keyword>
<evidence type="ECO:0000313" key="3">
    <source>
        <dbReference type="EMBL" id="VFJ13502.1"/>
    </source>
</evidence>
<dbReference type="SUPFAM" id="SSF55961">
    <property type="entry name" value="Bet v1-like"/>
    <property type="match status" value="1"/>
</dbReference>
<dbReference type="Pfam" id="PF08327">
    <property type="entry name" value="AHSA1"/>
    <property type="match status" value="1"/>
</dbReference>
<comment type="similarity">
    <text evidence="1">Belongs to the AHA1 family.</text>
</comment>
<feature type="domain" description="Activator of Hsp90 ATPase homologue 1/2-like C-terminal" evidence="2">
    <location>
        <begin position="51"/>
        <end position="174"/>
    </location>
</feature>
<protein>
    <recommendedName>
        <fullName evidence="2">Activator of Hsp90 ATPase homologue 1/2-like C-terminal domain-containing protein</fullName>
    </recommendedName>
</protein>
<dbReference type="InterPro" id="IPR013538">
    <property type="entry name" value="ASHA1/2-like_C"/>
</dbReference>
<dbReference type="RefSeq" id="WP_134483429.1">
    <property type="nucleotide sequence ID" value="NZ_LR216287.1"/>
</dbReference>
<name>A0A484I9K7_9ARCH</name>
<gene>
    <name evidence="3" type="ORF">NFRAN_1180</name>
</gene>
<reference evidence="3 4" key="1">
    <citation type="submission" date="2019-02" db="EMBL/GenBank/DDBJ databases">
        <authorList>
            <person name="Lehtovirta-Morley E L."/>
        </authorList>
    </citation>
    <scope>NUCLEOTIDE SEQUENCE [LARGE SCALE GENOMIC DNA]</scope>
    <source>
        <strain evidence="3">NFRAN1</strain>
    </source>
</reference>
<sequence length="195" mass="22838">MKEIETTNRKVLQKLSTTEKQNSEIRNTESKGTVYIEEQYGMIKFERNIKHSKERIWETITDKNEVFKWLPNYEGTFNGYKDGTIELINTVSGSRVTGKVLVYERYSVFEYEWFIAPNQMFPNGEPKSVIRWEIKQNDDLDSILIVTHSYLTKSTALAFAPGWHAYLDRLEAVLANRLPPDWVKRSAEVKKLYST</sequence>
<evidence type="ECO:0000313" key="4">
    <source>
        <dbReference type="Proteomes" id="UP000294299"/>
    </source>
</evidence>
<dbReference type="GeneID" id="39420586"/>
<organism evidence="3 4">
    <name type="scientific">Candidatus Nitrosocosmicus franklandianus</name>
    <dbReference type="NCBI Taxonomy" id="1798806"/>
    <lineage>
        <taxon>Archaea</taxon>
        <taxon>Nitrososphaerota</taxon>
        <taxon>Nitrososphaeria</taxon>
        <taxon>Nitrososphaerales</taxon>
        <taxon>Nitrososphaeraceae</taxon>
        <taxon>Candidatus Nitrosocosmicus</taxon>
    </lineage>
</organism>
<evidence type="ECO:0000256" key="1">
    <source>
        <dbReference type="ARBA" id="ARBA00006817"/>
    </source>
</evidence>
<dbReference type="InterPro" id="IPR023393">
    <property type="entry name" value="START-like_dom_sf"/>
</dbReference>
<dbReference type="AlphaFoldDB" id="A0A484I9K7"/>
<dbReference type="OrthoDB" id="7204at2157"/>